<keyword evidence="3" id="KW-0946">Virion</keyword>
<evidence type="ECO:0000256" key="2">
    <source>
        <dbReference type="ARBA" id="ARBA00022561"/>
    </source>
</evidence>
<dbReference type="Pfam" id="PF01819">
    <property type="entry name" value="Levi_coat"/>
    <property type="match status" value="1"/>
</dbReference>
<gene>
    <name evidence="4" type="ORF">H4Bulk46887_000002</name>
</gene>
<dbReference type="Gene3D" id="3.30.380.10">
    <property type="entry name" value="MS2 Viral Coat Protein"/>
    <property type="match status" value="1"/>
</dbReference>
<evidence type="ECO:0008006" key="5">
    <source>
        <dbReference type="Google" id="ProtNLM"/>
    </source>
</evidence>
<name>A0A514CZG3_9VIRU</name>
<evidence type="ECO:0000313" key="4">
    <source>
        <dbReference type="EMBL" id="QDH86735.1"/>
    </source>
</evidence>
<dbReference type="InterPro" id="IPR015954">
    <property type="entry name" value="Phage_RNA-type_capsid"/>
</dbReference>
<proteinExistence type="predicted"/>
<protein>
    <recommendedName>
        <fullName evidence="5">Coat protein</fullName>
    </recommendedName>
</protein>
<evidence type="ECO:0000256" key="1">
    <source>
        <dbReference type="ARBA" id="ARBA00004328"/>
    </source>
</evidence>
<dbReference type="GO" id="GO:0005198">
    <property type="term" value="F:structural molecule activity"/>
    <property type="evidence" value="ECO:0007669"/>
    <property type="project" value="InterPro"/>
</dbReference>
<accession>A0A514CZG3</accession>
<dbReference type="EMBL" id="MN032886">
    <property type="protein sequence ID" value="QDH86735.1"/>
    <property type="molecule type" value="Genomic_RNA"/>
</dbReference>
<sequence>MSARTTLVINDRAGTPVAHTYSPDGDDANGVHLYSEKTTIPAGNPRFTARLPAASNGKYRPSLRLQVPVVQTSTINGVSTPVVVRTAYVEVNFTFDALSSTQERADAVGLMVNALAASQTQINDLVVNLSDIY</sequence>
<comment type="subcellular location">
    <subcellularLocation>
        <location evidence="1">Virion</location>
    </subcellularLocation>
</comment>
<dbReference type="GO" id="GO:0019028">
    <property type="term" value="C:viral capsid"/>
    <property type="evidence" value="ECO:0007669"/>
    <property type="project" value="UniProtKB-KW"/>
</dbReference>
<organism evidence="4">
    <name type="scientific">Leviviridae sp</name>
    <dbReference type="NCBI Taxonomy" id="2027243"/>
    <lineage>
        <taxon>Viruses</taxon>
        <taxon>Riboviria</taxon>
        <taxon>Orthornavirae</taxon>
        <taxon>Lenarviricota</taxon>
        <taxon>Leviviricetes</taxon>
        <taxon>Norzivirales</taxon>
        <taxon>Fiersviridae</taxon>
    </lineage>
</organism>
<dbReference type="SUPFAM" id="SSF55405">
    <property type="entry name" value="RNA bacteriophage capsid protein"/>
    <property type="match status" value="1"/>
</dbReference>
<dbReference type="InterPro" id="IPR002703">
    <property type="entry name" value="Levivir_coat"/>
</dbReference>
<keyword evidence="2" id="KW-0167">Capsid protein</keyword>
<reference evidence="4" key="1">
    <citation type="submission" date="2019-05" db="EMBL/GenBank/DDBJ databases">
        <title>Metatranscriptomic reconstruction reveals RNA viruses with the potential to shape carbon cycling in soil.</title>
        <authorList>
            <person name="Starr E.P."/>
            <person name="Nuccio E."/>
            <person name="Pett-Ridge J."/>
            <person name="Banfield J.F."/>
            <person name="Firestone M.K."/>
        </authorList>
    </citation>
    <scope>NUCLEOTIDE SEQUENCE</scope>
    <source>
        <strain evidence="4">H4_Bulk_46_scaffold_887</strain>
    </source>
</reference>
<evidence type="ECO:0000256" key="3">
    <source>
        <dbReference type="ARBA" id="ARBA00022844"/>
    </source>
</evidence>